<dbReference type="Gene3D" id="3.30.70.100">
    <property type="match status" value="1"/>
</dbReference>
<dbReference type="InterPro" id="IPR017969">
    <property type="entry name" value="Heavy-metal-associated_CS"/>
</dbReference>
<dbReference type="Proteomes" id="UP000886657">
    <property type="component" value="Unassembled WGS sequence"/>
</dbReference>
<dbReference type="AlphaFoldDB" id="A0A9D7SKJ9"/>
<name>A0A9D7SKJ9_9BACT</name>
<accession>A0A9D7SKJ9</accession>
<gene>
    <name evidence="3" type="ORF">IPP58_14065</name>
</gene>
<evidence type="ECO:0000259" key="2">
    <source>
        <dbReference type="PROSITE" id="PS50846"/>
    </source>
</evidence>
<sequence>MTTGLFRVHGMTCGGCAKHVEKALRTVPGVAGVVVDVAKGTVSVEGTASFESMAASVGTAGYELTATV</sequence>
<keyword evidence="1" id="KW-0479">Metal-binding</keyword>
<proteinExistence type="predicted"/>
<protein>
    <submittedName>
        <fullName evidence="3">Cation transporter</fullName>
    </submittedName>
</protein>
<dbReference type="SUPFAM" id="SSF55008">
    <property type="entry name" value="HMA, heavy metal-associated domain"/>
    <property type="match status" value="1"/>
</dbReference>
<dbReference type="InterPro" id="IPR006121">
    <property type="entry name" value="HMA_dom"/>
</dbReference>
<reference evidence="3" key="1">
    <citation type="submission" date="2020-10" db="EMBL/GenBank/DDBJ databases">
        <title>Connecting structure to function with the recovery of over 1000 high-quality activated sludge metagenome-assembled genomes encoding full-length rRNA genes using long-read sequencing.</title>
        <authorList>
            <person name="Singleton C.M."/>
            <person name="Petriglieri F."/>
            <person name="Kristensen J.M."/>
            <person name="Kirkegaard R.H."/>
            <person name="Michaelsen T.Y."/>
            <person name="Andersen M.H."/>
            <person name="Karst S.M."/>
            <person name="Dueholm M.S."/>
            <person name="Nielsen P.H."/>
            <person name="Albertsen M."/>
        </authorList>
    </citation>
    <scope>NUCLEOTIDE SEQUENCE</scope>
    <source>
        <strain evidence="3">Skiv_18-Q3-R9-52_MAXAC.067</strain>
    </source>
</reference>
<dbReference type="PROSITE" id="PS01047">
    <property type="entry name" value="HMA_1"/>
    <property type="match status" value="1"/>
</dbReference>
<dbReference type="GO" id="GO:0046872">
    <property type="term" value="F:metal ion binding"/>
    <property type="evidence" value="ECO:0007669"/>
    <property type="project" value="UniProtKB-KW"/>
</dbReference>
<dbReference type="PROSITE" id="PS50846">
    <property type="entry name" value="HMA_2"/>
    <property type="match status" value="1"/>
</dbReference>
<evidence type="ECO:0000256" key="1">
    <source>
        <dbReference type="ARBA" id="ARBA00022723"/>
    </source>
</evidence>
<organism evidence="3 4">
    <name type="scientific">Candidatus Geothrix skivensis</name>
    <dbReference type="NCBI Taxonomy" id="2954439"/>
    <lineage>
        <taxon>Bacteria</taxon>
        <taxon>Pseudomonadati</taxon>
        <taxon>Acidobacteriota</taxon>
        <taxon>Holophagae</taxon>
        <taxon>Holophagales</taxon>
        <taxon>Holophagaceae</taxon>
        <taxon>Geothrix</taxon>
    </lineage>
</organism>
<feature type="domain" description="HMA" evidence="2">
    <location>
        <begin position="2"/>
        <end position="65"/>
    </location>
</feature>
<dbReference type="CDD" id="cd00371">
    <property type="entry name" value="HMA"/>
    <property type="match status" value="1"/>
</dbReference>
<comment type="caution">
    <text evidence="3">The sequence shown here is derived from an EMBL/GenBank/DDBJ whole genome shotgun (WGS) entry which is preliminary data.</text>
</comment>
<dbReference type="EMBL" id="JADKIO010000010">
    <property type="protein sequence ID" value="MBK9797591.1"/>
    <property type="molecule type" value="Genomic_DNA"/>
</dbReference>
<evidence type="ECO:0000313" key="4">
    <source>
        <dbReference type="Proteomes" id="UP000886657"/>
    </source>
</evidence>
<dbReference type="InterPro" id="IPR036163">
    <property type="entry name" value="HMA_dom_sf"/>
</dbReference>
<evidence type="ECO:0000313" key="3">
    <source>
        <dbReference type="EMBL" id="MBK9797591.1"/>
    </source>
</evidence>
<dbReference type="Pfam" id="PF00403">
    <property type="entry name" value="HMA"/>
    <property type="match status" value="1"/>
</dbReference>